<dbReference type="PRINTS" id="PR00364">
    <property type="entry name" value="DISEASERSIST"/>
</dbReference>
<dbReference type="Proteomes" id="UP000268033">
    <property type="component" value="Unassembled WGS sequence"/>
</dbReference>
<evidence type="ECO:0000313" key="5">
    <source>
        <dbReference type="Proteomes" id="UP000268033"/>
    </source>
</evidence>
<dbReference type="AlphaFoldDB" id="A0A3N1PEE3"/>
<dbReference type="PANTHER" id="PTHR47691:SF3">
    <property type="entry name" value="HTH-TYPE TRANSCRIPTIONAL REGULATOR RV0890C-RELATED"/>
    <property type="match status" value="1"/>
</dbReference>
<feature type="DNA-binding region" description="OmpR/PhoB-type" evidence="2">
    <location>
        <begin position="11"/>
        <end position="109"/>
    </location>
</feature>
<organism evidence="4 5">
    <name type="scientific">Gallaecimonas pentaromativorans</name>
    <dbReference type="NCBI Taxonomy" id="584787"/>
    <lineage>
        <taxon>Bacteria</taxon>
        <taxon>Pseudomonadati</taxon>
        <taxon>Pseudomonadota</taxon>
        <taxon>Gammaproteobacteria</taxon>
        <taxon>Enterobacterales</taxon>
        <taxon>Gallaecimonadaceae</taxon>
        <taxon>Gallaecimonas</taxon>
    </lineage>
</organism>
<dbReference type="Gene3D" id="1.10.10.10">
    <property type="entry name" value="Winged helix-like DNA-binding domain superfamily/Winged helix DNA-binding domain"/>
    <property type="match status" value="1"/>
</dbReference>
<dbReference type="Gene3D" id="3.40.50.300">
    <property type="entry name" value="P-loop containing nucleotide triphosphate hydrolases"/>
    <property type="match status" value="1"/>
</dbReference>
<dbReference type="PROSITE" id="PS51755">
    <property type="entry name" value="OMPR_PHOB"/>
    <property type="match status" value="1"/>
</dbReference>
<dbReference type="RefSeq" id="WP_123420726.1">
    <property type="nucleotide sequence ID" value="NZ_RJUL01000002.1"/>
</dbReference>
<dbReference type="InterPro" id="IPR016032">
    <property type="entry name" value="Sig_transdc_resp-reg_C-effctor"/>
</dbReference>
<keyword evidence="1 2" id="KW-0238">DNA-binding</keyword>
<name>A0A3N1PEE3_9GAMM</name>
<keyword evidence="5" id="KW-1185">Reference proteome</keyword>
<dbReference type="InterPro" id="IPR001867">
    <property type="entry name" value="OmpR/PhoB-type_DNA-bd"/>
</dbReference>
<dbReference type="GO" id="GO:0006355">
    <property type="term" value="P:regulation of DNA-templated transcription"/>
    <property type="evidence" value="ECO:0007669"/>
    <property type="project" value="InterPro"/>
</dbReference>
<dbReference type="GO" id="GO:0000160">
    <property type="term" value="P:phosphorelay signal transduction system"/>
    <property type="evidence" value="ECO:0007669"/>
    <property type="project" value="InterPro"/>
</dbReference>
<evidence type="ECO:0000256" key="2">
    <source>
        <dbReference type="PROSITE-ProRule" id="PRU01091"/>
    </source>
</evidence>
<dbReference type="SMART" id="SM00862">
    <property type="entry name" value="Trans_reg_C"/>
    <property type="match status" value="1"/>
</dbReference>
<dbReference type="EMBL" id="RJUL01000002">
    <property type="protein sequence ID" value="ROQ29832.1"/>
    <property type="molecule type" value="Genomic_DNA"/>
</dbReference>
<proteinExistence type="predicted"/>
<dbReference type="Pfam" id="PF00486">
    <property type="entry name" value="Trans_reg_C"/>
    <property type="match status" value="1"/>
</dbReference>
<evidence type="ECO:0000256" key="1">
    <source>
        <dbReference type="ARBA" id="ARBA00023125"/>
    </source>
</evidence>
<evidence type="ECO:0000313" key="4">
    <source>
        <dbReference type="EMBL" id="ROQ29832.1"/>
    </source>
</evidence>
<feature type="domain" description="OmpR/PhoB-type" evidence="3">
    <location>
        <begin position="11"/>
        <end position="109"/>
    </location>
</feature>
<dbReference type="SUPFAM" id="SSF52540">
    <property type="entry name" value="P-loop containing nucleoside triphosphate hydrolases"/>
    <property type="match status" value="1"/>
</dbReference>
<dbReference type="CDD" id="cd00383">
    <property type="entry name" value="trans_reg_C"/>
    <property type="match status" value="1"/>
</dbReference>
<comment type="caution">
    <text evidence="4">The sequence shown here is derived from an EMBL/GenBank/DDBJ whole genome shotgun (WGS) entry which is preliminary data.</text>
</comment>
<protein>
    <submittedName>
        <fullName evidence="4">Putative ATPase</fullName>
    </submittedName>
</protein>
<gene>
    <name evidence="4" type="ORF">EDC28_102204</name>
</gene>
<dbReference type="STRING" id="584787.GCA_001247655_03134"/>
<dbReference type="SUPFAM" id="SSF46894">
    <property type="entry name" value="C-terminal effector domain of the bipartite response regulators"/>
    <property type="match status" value="1"/>
</dbReference>
<dbReference type="InterPro" id="IPR027417">
    <property type="entry name" value="P-loop_NTPase"/>
</dbReference>
<reference evidence="4 5" key="1">
    <citation type="submission" date="2018-11" db="EMBL/GenBank/DDBJ databases">
        <title>Genomic Encyclopedia of Type Strains, Phase IV (KMG-IV): sequencing the most valuable type-strain genomes for metagenomic binning, comparative biology and taxonomic classification.</title>
        <authorList>
            <person name="Goeker M."/>
        </authorList>
    </citation>
    <scope>NUCLEOTIDE SEQUENCE [LARGE SCALE GENOMIC DNA]</scope>
    <source>
        <strain evidence="4 5">DSM 21945</strain>
    </source>
</reference>
<accession>A0A3N1PEE3</accession>
<sequence length="468" mass="51777">MTMQIKTPTDNLALRFGPFLFYPEQRLLTEDGRALSLGGRAMDMLLVLLERRGETVSKEELMKAVWPTSVVDEISVRVHIAALRRALGDSHRKELYITTLPQKGYRFSRDVTLVAAAEPPAGPRKCNLPALLSTTEGREVEIDKVANLLTQRRLLTITGPGGIGKTTVAIRAAQRLKDFFSDGIHFLDLACLDSNDDLSQSLCELLRVEKSTLPGHLAKQHMLLVLDNCEHLVSESALLAESLLGSADNLTIVATSREPFRADGESVMHLGPLPYPVASDVLTAQEAQGYAAVRLFVYRCQSRLPDFVLNDDNVADICAICRRLDGLPLALELAAVHIDVLGLRGIAMQLEEGVKVLSQGKRTAMKRHQTLQAALDWSYGMLEACEQSCFRTLSILNGSFSLEQALELLDALDCGSRSRARLLEAVTQLVTKSLVEVERGREEVRYRLLDTTRSYALDKLKQRELAEG</sequence>
<dbReference type="InterPro" id="IPR036388">
    <property type="entry name" value="WH-like_DNA-bd_sf"/>
</dbReference>
<dbReference type="GO" id="GO:0003677">
    <property type="term" value="F:DNA binding"/>
    <property type="evidence" value="ECO:0007669"/>
    <property type="project" value="UniProtKB-UniRule"/>
</dbReference>
<dbReference type="PANTHER" id="PTHR47691">
    <property type="entry name" value="REGULATOR-RELATED"/>
    <property type="match status" value="1"/>
</dbReference>
<evidence type="ECO:0000259" key="3">
    <source>
        <dbReference type="PROSITE" id="PS51755"/>
    </source>
</evidence>